<dbReference type="Pfam" id="PF14091">
    <property type="entry name" value="DUF4269"/>
    <property type="match status" value="1"/>
</dbReference>
<dbReference type="AlphaFoldDB" id="A0A840CW16"/>
<evidence type="ECO:0000313" key="2">
    <source>
        <dbReference type="Proteomes" id="UP000555103"/>
    </source>
</evidence>
<proteinExistence type="predicted"/>
<dbReference type="Proteomes" id="UP000555103">
    <property type="component" value="Unassembled WGS sequence"/>
</dbReference>
<organism evidence="1 2">
    <name type="scientific">Dysgonomonas hofstadii</name>
    <dbReference type="NCBI Taxonomy" id="637886"/>
    <lineage>
        <taxon>Bacteria</taxon>
        <taxon>Pseudomonadati</taxon>
        <taxon>Bacteroidota</taxon>
        <taxon>Bacteroidia</taxon>
        <taxon>Bacteroidales</taxon>
        <taxon>Dysgonomonadaceae</taxon>
        <taxon>Dysgonomonas</taxon>
    </lineage>
</organism>
<dbReference type="InterPro" id="IPR025365">
    <property type="entry name" value="DUF4269"/>
</dbReference>
<comment type="caution">
    <text evidence="1">The sequence shown here is derived from an EMBL/GenBank/DDBJ whole genome shotgun (WGS) entry which is preliminary data.</text>
</comment>
<reference evidence="1 2" key="1">
    <citation type="submission" date="2020-08" db="EMBL/GenBank/DDBJ databases">
        <title>Genomic Encyclopedia of Type Strains, Phase IV (KMG-IV): sequencing the most valuable type-strain genomes for metagenomic binning, comparative biology and taxonomic classification.</title>
        <authorList>
            <person name="Goeker M."/>
        </authorList>
    </citation>
    <scope>NUCLEOTIDE SEQUENCE [LARGE SCALE GENOMIC DNA]</scope>
    <source>
        <strain evidence="1 2">DSM 104969</strain>
    </source>
</reference>
<name>A0A840CW16_9BACT</name>
<protein>
    <recommendedName>
        <fullName evidence="3">DUF4269 domain-containing protein</fullName>
    </recommendedName>
</protein>
<accession>A0A840CW16</accession>
<evidence type="ECO:0008006" key="3">
    <source>
        <dbReference type="Google" id="ProtNLM"/>
    </source>
</evidence>
<evidence type="ECO:0000313" key="1">
    <source>
        <dbReference type="EMBL" id="MBB4037834.1"/>
    </source>
</evidence>
<keyword evidence="2" id="KW-1185">Reference proteome</keyword>
<dbReference type="EMBL" id="JACIEP010000018">
    <property type="protein sequence ID" value="MBB4037834.1"/>
    <property type="molecule type" value="Genomic_DNA"/>
</dbReference>
<gene>
    <name evidence="1" type="ORF">GGR21_003755</name>
</gene>
<dbReference type="RefSeq" id="WP_183308680.1">
    <property type="nucleotide sequence ID" value="NZ_JACIEP010000018.1"/>
</dbReference>
<sequence length="179" mass="20766">MNWKDIEYLSSGNERQQKAYHVLKKTNVLSVLQEYDPILVGTIPIGIDIKDSDLDIICNTRDLKGFQKIVAENFSQYKPFAGYFKEDAFVASFRYDGTEIEIYAKDKPSFTQNGYRHMLIEHRILNMAGEKFREEIIELKKQGYKTEPAFGKLLNLTKPYTDLLELEKLSDTELKSILP</sequence>